<dbReference type="GO" id="GO:0003677">
    <property type="term" value="F:DNA binding"/>
    <property type="evidence" value="ECO:0007669"/>
    <property type="project" value="UniProtKB-KW"/>
</dbReference>
<sequence>MTFNLQQLHAFTTIVESGSLGRAAELLHVTQPALSRSIKRLEDQLGTPLFERHSKGMQLTAIGETLLPHATLLLREADNAREEIDAMRGLAKGTIRVGAVASIATLVLPLAVSGVLARWPNLRVQIIEGVWDRLADSLLKQEIDLALSMAVPDTDEITAIADCCWEDLSYVVAALDHPLRNKANLCLADTLGLPWCLPPRGTGPFEHLERVFAEQGLGMPEIAVETRSITVLKSLVTRAGFLSWMAAPMYDTESAAGVFDTLPIAGLVGRRTLTAFRRRRGILPSPAVRLLEQLRLLTADRDNG</sequence>
<keyword evidence="5" id="KW-1133">Transmembrane helix</keyword>
<keyword evidence="3" id="KW-0238">DNA-binding</keyword>
<dbReference type="InterPro" id="IPR005119">
    <property type="entry name" value="LysR_subst-bd"/>
</dbReference>
<keyword evidence="2" id="KW-0805">Transcription regulation</keyword>
<dbReference type="AlphaFoldDB" id="A0A1N6H6H5"/>
<dbReference type="PROSITE" id="PS50931">
    <property type="entry name" value="HTH_LYSR"/>
    <property type="match status" value="1"/>
</dbReference>
<evidence type="ECO:0000256" key="2">
    <source>
        <dbReference type="ARBA" id="ARBA00023015"/>
    </source>
</evidence>
<keyword evidence="5" id="KW-0472">Membrane</keyword>
<evidence type="ECO:0000256" key="3">
    <source>
        <dbReference type="ARBA" id="ARBA00023125"/>
    </source>
</evidence>
<name>A0A1N6H6H5_9BURK</name>
<dbReference type="Pfam" id="PF00126">
    <property type="entry name" value="HTH_1"/>
    <property type="match status" value="1"/>
</dbReference>
<dbReference type="PANTHER" id="PTHR30419">
    <property type="entry name" value="HTH-TYPE TRANSCRIPTIONAL REGULATOR YBHD"/>
    <property type="match status" value="1"/>
</dbReference>
<keyword evidence="5" id="KW-0812">Transmembrane</keyword>
<dbReference type="GO" id="GO:0005829">
    <property type="term" value="C:cytosol"/>
    <property type="evidence" value="ECO:0007669"/>
    <property type="project" value="TreeGrafter"/>
</dbReference>
<dbReference type="InterPro" id="IPR036388">
    <property type="entry name" value="WH-like_DNA-bd_sf"/>
</dbReference>
<accession>A0A1N6H6H5</accession>
<evidence type="ECO:0000313" key="7">
    <source>
        <dbReference type="EMBL" id="SIO15277.1"/>
    </source>
</evidence>
<dbReference type="RefSeq" id="WP_074294658.1">
    <property type="nucleotide sequence ID" value="NZ_FSRU01000001.1"/>
</dbReference>
<dbReference type="EMBL" id="FSRU01000001">
    <property type="protein sequence ID" value="SIO15277.1"/>
    <property type="molecule type" value="Genomic_DNA"/>
</dbReference>
<dbReference type="InterPro" id="IPR050950">
    <property type="entry name" value="HTH-type_LysR_regulators"/>
</dbReference>
<comment type="similarity">
    <text evidence="1">Belongs to the LysR transcriptional regulatory family.</text>
</comment>
<dbReference type="Pfam" id="PF03466">
    <property type="entry name" value="LysR_substrate"/>
    <property type="match status" value="1"/>
</dbReference>
<evidence type="ECO:0000256" key="1">
    <source>
        <dbReference type="ARBA" id="ARBA00009437"/>
    </source>
</evidence>
<dbReference type="InterPro" id="IPR000847">
    <property type="entry name" value="LysR_HTH_N"/>
</dbReference>
<dbReference type="PANTHER" id="PTHR30419:SF8">
    <property type="entry name" value="NITROGEN ASSIMILATION TRANSCRIPTIONAL ACTIVATOR-RELATED"/>
    <property type="match status" value="1"/>
</dbReference>
<dbReference type="FunFam" id="1.10.10.10:FF:000001">
    <property type="entry name" value="LysR family transcriptional regulator"/>
    <property type="match status" value="1"/>
</dbReference>
<evidence type="ECO:0000256" key="4">
    <source>
        <dbReference type="ARBA" id="ARBA00023163"/>
    </source>
</evidence>
<keyword evidence="4" id="KW-0804">Transcription</keyword>
<organism evidence="7 8">
    <name type="scientific">Paraburkholderia phenazinium</name>
    <dbReference type="NCBI Taxonomy" id="60549"/>
    <lineage>
        <taxon>Bacteria</taxon>
        <taxon>Pseudomonadati</taxon>
        <taxon>Pseudomonadota</taxon>
        <taxon>Betaproteobacteria</taxon>
        <taxon>Burkholderiales</taxon>
        <taxon>Burkholderiaceae</taxon>
        <taxon>Paraburkholderia</taxon>
    </lineage>
</organism>
<reference evidence="7 8" key="1">
    <citation type="submission" date="2016-11" db="EMBL/GenBank/DDBJ databases">
        <authorList>
            <person name="Jaros S."/>
            <person name="Januszkiewicz K."/>
            <person name="Wedrychowicz H."/>
        </authorList>
    </citation>
    <scope>NUCLEOTIDE SEQUENCE [LARGE SCALE GENOMIC DNA]</scope>
    <source>
        <strain evidence="7 8">GAS95</strain>
    </source>
</reference>
<dbReference type="SUPFAM" id="SSF53850">
    <property type="entry name" value="Periplasmic binding protein-like II"/>
    <property type="match status" value="1"/>
</dbReference>
<gene>
    <name evidence="7" type="ORF">SAMN05444165_1190</name>
</gene>
<evidence type="ECO:0000259" key="6">
    <source>
        <dbReference type="PROSITE" id="PS50931"/>
    </source>
</evidence>
<dbReference type="SUPFAM" id="SSF46785">
    <property type="entry name" value="Winged helix' DNA-binding domain"/>
    <property type="match status" value="1"/>
</dbReference>
<dbReference type="Proteomes" id="UP000185151">
    <property type="component" value="Unassembled WGS sequence"/>
</dbReference>
<evidence type="ECO:0000313" key="8">
    <source>
        <dbReference type="Proteomes" id="UP000185151"/>
    </source>
</evidence>
<proteinExistence type="inferred from homology"/>
<dbReference type="InterPro" id="IPR036390">
    <property type="entry name" value="WH_DNA-bd_sf"/>
</dbReference>
<dbReference type="GO" id="GO:0003700">
    <property type="term" value="F:DNA-binding transcription factor activity"/>
    <property type="evidence" value="ECO:0007669"/>
    <property type="project" value="InterPro"/>
</dbReference>
<dbReference type="Gene3D" id="3.40.190.290">
    <property type="match status" value="1"/>
</dbReference>
<dbReference type="Gene3D" id="1.10.10.10">
    <property type="entry name" value="Winged helix-like DNA-binding domain superfamily/Winged helix DNA-binding domain"/>
    <property type="match status" value="1"/>
</dbReference>
<keyword evidence="8" id="KW-1185">Reference proteome</keyword>
<evidence type="ECO:0000256" key="5">
    <source>
        <dbReference type="SAM" id="Phobius"/>
    </source>
</evidence>
<feature type="transmembrane region" description="Helical" evidence="5">
    <location>
        <begin position="97"/>
        <end position="119"/>
    </location>
</feature>
<dbReference type="OrthoDB" id="8437302at2"/>
<protein>
    <submittedName>
        <fullName evidence="7">Transcriptional regulator, LysR family</fullName>
    </submittedName>
</protein>
<dbReference type="PRINTS" id="PR00039">
    <property type="entry name" value="HTHLYSR"/>
</dbReference>
<feature type="domain" description="HTH lysR-type" evidence="6">
    <location>
        <begin position="3"/>
        <end position="60"/>
    </location>
</feature>